<dbReference type="RefSeq" id="WP_136371149.1">
    <property type="nucleotide sequence ID" value="NZ_SSOB01000022.1"/>
</dbReference>
<organism evidence="2 3">
    <name type="scientific">Cohnella fermenti</name>
    <dbReference type="NCBI Taxonomy" id="2565925"/>
    <lineage>
        <taxon>Bacteria</taxon>
        <taxon>Bacillati</taxon>
        <taxon>Bacillota</taxon>
        <taxon>Bacilli</taxon>
        <taxon>Bacillales</taxon>
        <taxon>Paenibacillaceae</taxon>
        <taxon>Cohnella</taxon>
    </lineage>
</organism>
<comment type="caution">
    <text evidence="2">The sequence shown here is derived from an EMBL/GenBank/DDBJ whole genome shotgun (WGS) entry which is preliminary data.</text>
</comment>
<sequence>MWNFTFARLDNGHFARLYAKNHIHREKSGPNCRMYAKNHIKRRDSPSIPADECEKPHKIATVTKQPHQATSPSNLTKQPHQATSPSNLTKQSHQTNSANSLVKQHH</sequence>
<evidence type="ECO:0000313" key="3">
    <source>
        <dbReference type="Proteomes" id="UP000310636"/>
    </source>
</evidence>
<proteinExistence type="predicted"/>
<dbReference type="EMBL" id="SSOB01000022">
    <property type="protein sequence ID" value="THF76902.1"/>
    <property type="molecule type" value="Genomic_DNA"/>
</dbReference>
<accession>A0A4S4BPS6</accession>
<protein>
    <submittedName>
        <fullName evidence="2">Uncharacterized protein</fullName>
    </submittedName>
</protein>
<feature type="region of interest" description="Disordered" evidence="1">
    <location>
        <begin position="62"/>
        <end position="106"/>
    </location>
</feature>
<dbReference type="AlphaFoldDB" id="A0A4S4BPS6"/>
<gene>
    <name evidence="2" type="ORF">E6C55_17725</name>
</gene>
<dbReference type="Proteomes" id="UP000310636">
    <property type="component" value="Unassembled WGS sequence"/>
</dbReference>
<name>A0A4S4BPS6_9BACL</name>
<evidence type="ECO:0000256" key="1">
    <source>
        <dbReference type="SAM" id="MobiDB-lite"/>
    </source>
</evidence>
<reference evidence="2 3" key="1">
    <citation type="submission" date="2019-04" db="EMBL/GenBank/DDBJ databases">
        <title>Cohnella sp. nov. isolated from preserved vegetables.</title>
        <authorList>
            <person name="Lin S.-Y."/>
            <person name="Hung M.-H."/>
            <person name="Young C.-C."/>
        </authorList>
    </citation>
    <scope>NUCLEOTIDE SEQUENCE [LARGE SCALE GENOMIC DNA]</scope>
    <source>
        <strain evidence="2 3">CC-MHH1044</strain>
    </source>
</reference>
<keyword evidence="3" id="KW-1185">Reference proteome</keyword>
<evidence type="ECO:0000313" key="2">
    <source>
        <dbReference type="EMBL" id="THF76902.1"/>
    </source>
</evidence>